<reference evidence="1" key="1">
    <citation type="journal article" date="2023" name="Phytobiomes J">
        <title>Deciphering the key players within the bacterial microbiota associated with aerial crown gall tumors on rhododendron: Insights into the gallobiome.</title>
        <authorList>
            <person name="Kuzmanovic N."/>
            <person name="Nesme J."/>
            <person name="Wolf J."/>
            <person name="Neumann-Schaal M."/>
            <person name="Petersen J."/>
            <person name="Fernandez-Gnecco G."/>
            <person name="Sproeer C."/>
            <person name="Bunk B."/>
            <person name="Overmann J."/>
            <person name="Sorensen S.J."/>
            <person name="Idczak E."/>
            <person name="Smalla K."/>
        </authorList>
    </citation>
    <scope>NUCLEOTIDE SEQUENCE [LARGE SCALE GENOMIC DNA]</scope>
    <source>
        <strain evidence="1">Rho-14.1</strain>
    </source>
</reference>
<name>A0ABU4W522_9HYPH</name>
<dbReference type="InterPro" id="IPR027417">
    <property type="entry name" value="P-loop_NTPase"/>
</dbReference>
<comment type="caution">
    <text evidence="1">The sequence shown here is derived from an EMBL/GenBank/DDBJ whole genome shotgun (WGS) entry which is preliminary data.</text>
</comment>
<dbReference type="EMBL" id="JAVRAD010000026">
    <property type="protein sequence ID" value="MDX8332873.1"/>
    <property type="molecule type" value="Genomic_DNA"/>
</dbReference>
<dbReference type="SUPFAM" id="SSF52540">
    <property type="entry name" value="P-loop containing nucleoside triphosphate hydrolases"/>
    <property type="match status" value="1"/>
</dbReference>
<accession>A0ABU4W522</accession>
<evidence type="ECO:0000313" key="1">
    <source>
        <dbReference type="EMBL" id="MDX8332873.1"/>
    </source>
</evidence>
<dbReference type="PANTHER" id="PTHR13696:SF96">
    <property type="entry name" value="COBQ_COBB_MIND_PARA NUCLEOTIDE BINDING DOMAIN-CONTAINING PROTEIN"/>
    <property type="match status" value="1"/>
</dbReference>
<protein>
    <submittedName>
        <fullName evidence="1">ParA family protein</fullName>
    </submittedName>
</protein>
<dbReference type="PANTHER" id="PTHR13696">
    <property type="entry name" value="P-LOOP CONTAINING NUCLEOSIDE TRIPHOSPHATE HYDROLASE"/>
    <property type="match status" value="1"/>
</dbReference>
<keyword evidence="2" id="KW-1185">Reference proteome</keyword>
<gene>
    <name evidence="1" type="ORF">RMS29_27120</name>
</gene>
<dbReference type="RefSeq" id="WP_320188896.1">
    <property type="nucleotide sequence ID" value="NZ_CP192772.1"/>
</dbReference>
<organism evidence="1 2">
    <name type="scientific">Agrobacterium rosae</name>
    <dbReference type="NCBI Taxonomy" id="1972867"/>
    <lineage>
        <taxon>Bacteria</taxon>
        <taxon>Pseudomonadati</taxon>
        <taxon>Pseudomonadota</taxon>
        <taxon>Alphaproteobacteria</taxon>
        <taxon>Hyphomicrobiales</taxon>
        <taxon>Rhizobiaceae</taxon>
        <taxon>Rhizobium/Agrobacterium group</taxon>
        <taxon>Agrobacterium</taxon>
    </lineage>
</organism>
<dbReference type="Pfam" id="PF07015">
    <property type="entry name" value="VirC1"/>
    <property type="match status" value="1"/>
</dbReference>
<sequence length="224" mass="24700">MPVIAVANPKGGAGKSTTTLVLATTLARQGASVTVLDCDRNQPITGWRAGASKNPVVVDSAVDEESFKEKLDLYRRQSQFVFIDLEGTANRLMSRALFRAHLAVIPIQASPNDAELAAKAIHLIKDEGESFDKSIPYRVLFTRTSPQIKTKIERLIFAQLSGGDVPQFQNHLNERSAYKAMFFHQLDLEELDSSDVNGLPQARENALKLTAEFIDMVTQKEAAE</sequence>
<dbReference type="InterPro" id="IPR009744">
    <property type="entry name" value="VirC1"/>
</dbReference>
<dbReference type="Proteomes" id="UP001277561">
    <property type="component" value="Unassembled WGS sequence"/>
</dbReference>
<evidence type="ECO:0000313" key="2">
    <source>
        <dbReference type="Proteomes" id="UP001277561"/>
    </source>
</evidence>
<dbReference type="Gene3D" id="3.40.50.300">
    <property type="entry name" value="P-loop containing nucleotide triphosphate hydrolases"/>
    <property type="match status" value="1"/>
</dbReference>
<proteinExistence type="predicted"/>
<dbReference type="CDD" id="cd02042">
    <property type="entry name" value="ParAB_family"/>
    <property type="match status" value="1"/>
</dbReference>
<dbReference type="InterPro" id="IPR050678">
    <property type="entry name" value="DNA_Partitioning_ATPase"/>
</dbReference>
<dbReference type="PIRSF" id="PIRSF009320">
    <property type="entry name" value="Nuc_binding_HP_1000"/>
    <property type="match status" value="1"/>
</dbReference>